<organism evidence="1 2">
    <name type="scientific">Dermacentor silvarum</name>
    <name type="common">Tick</name>
    <dbReference type="NCBI Taxonomy" id="543639"/>
    <lineage>
        <taxon>Eukaryota</taxon>
        <taxon>Metazoa</taxon>
        <taxon>Ecdysozoa</taxon>
        <taxon>Arthropoda</taxon>
        <taxon>Chelicerata</taxon>
        <taxon>Arachnida</taxon>
        <taxon>Acari</taxon>
        <taxon>Parasitiformes</taxon>
        <taxon>Ixodida</taxon>
        <taxon>Ixodoidea</taxon>
        <taxon>Ixodidae</taxon>
        <taxon>Rhipicephalinae</taxon>
        <taxon>Dermacentor</taxon>
    </lineage>
</organism>
<protein>
    <submittedName>
        <fullName evidence="1">Uncharacterized protein</fullName>
    </submittedName>
</protein>
<name>A0ACB8D2A3_DERSI</name>
<gene>
    <name evidence="1" type="ORF">HPB49_002075</name>
</gene>
<keyword evidence="2" id="KW-1185">Reference proteome</keyword>
<sequence length="432" mass="49041">MDEHEAAAQRMEQKCFADTGQSLLDLPDIVLLKICQKLSDPFDLMSLGSTCRYLHEFTSSKSLWMHTALSWCQGMWHCLPNKAYSGPEDPKQWLFHLLRLCMKERSSNRERLLFENHEIWDRIRDNHFACKVSMLGWTYKAINEKVSPFVLRRLWLYDMALYRRQCPKMDFTQPGLVLSPVCVSQLASLGRAQEYDLRGRKQPYVDAYHYVTLCFSSVSWSEKLFSRSPAGSICPMLVCPSRDGYALESSGTDGLVTCVSYVLERHLARACLRGRETVVRMAAKIQQACKALRYAYGNHALEARAKWPNCTVANAIINMSEQGWPDLASWQTDLDPMGLHWREVISECAALLKEHGTLDAIVDKARIRWRRSLLFDIEGVLGRSGTTTVTRINLTDCDAMGGDNTRQDMAAAAFVSPSGVLVTWQLLGKGSY</sequence>
<comment type="caution">
    <text evidence="1">The sequence shown here is derived from an EMBL/GenBank/DDBJ whole genome shotgun (WGS) entry which is preliminary data.</text>
</comment>
<proteinExistence type="predicted"/>
<dbReference type="EMBL" id="CM023472">
    <property type="protein sequence ID" value="KAH7958493.1"/>
    <property type="molecule type" value="Genomic_DNA"/>
</dbReference>
<dbReference type="Proteomes" id="UP000821865">
    <property type="component" value="Chromosome 3"/>
</dbReference>
<evidence type="ECO:0000313" key="1">
    <source>
        <dbReference type="EMBL" id="KAH7958493.1"/>
    </source>
</evidence>
<accession>A0ACB8D2A3</accession>
<reference evidence="1" key="1">
    <citation type="submission" date="2020-05" db="EMBL/GenBank/DDBJ databases">
        <title>Large-scale comparative analyses of tick genomes elucidate their genetic diversity and vector capacities.</title>
        <authorList>
            <person name="Jia N."/>
            <person name="Wang J."/>
            <person name="Shi W."/>
            <person name="Du L."/>
            <person name="Sun Y."/>
            <person name="Zhan W."/>
            <person name="Jiang J."/>
            <person name="Wang Q."/>
            <person name="Zhang B."/>
            <person name="Ji P."/>
            <person name="Sakyi L.B."/>
            <person name="Cui X."/>
            <person name="Yuan T."/>
            <person name="Jiang B."/>
            <person name="Yang W."/>
            <person name="Lam T.T.-Y."/>
            <person name="Chang Q."/>
            <person name="Ding S."/>
            <person name="Wang X."/>
            <person name="Zhu J."/>
            <person name="Ruan X."/>
            <person name="Zhao L."/>
            <person name="Wei J."/>
            <person name="Que T."/>
            <person name="Du C."/>
            <person name="Cheng J."/>
            <person name="Dai P."/>
            <person name="Han X."/>
            <person name="Huang E."/>
            <person name="Gao Y."/>
            <person name="Liu J."/>
            <person name="Shao H."/>
            <person name="Ye R."/>
            <person name="Li L."/>
            <person name="Wei W."/>
            <person name="Wang X."/>
            <person name="Wang C."/>
            <person name="Yang T."/>
            <person name="Huo Q."/>
            <person name="Li W."/>
            <person name="Guo W."/>
            <person name="Chen H."/>
            <person name="Zhou L."/>
            <person name="Ni X."/>
            <person name="Tian J."/>
            <person name="Zhou Y."/>
            <person name="Sheng Y."/>
            <person name="Liu T."/>
            <person name="Pan Y."/>
            <person name="Xia L."/>
            <person name="Li J."/>
            <person name="Zhao F."/>
            <person name="Cao W."/>
        </authorList>
    </citation>
    <scope>NUCLEOTIDE SEQUENCE</scope>
    <source>
        <strain evidence="1">Dsil-2018</strain>
    </source>
</reference>
<evidence type="ECO:0000313" key="2">
    <source>
        <dbReference type="Proteomes" id="UP000821865"/>
    </source>
</evidence>